<dbReference type="RefSeq" id="WP_395419007.1">
    <property type="nucleotide sequence ID" value="NZ_JBIPKE010000020.1"/>
</dbReference>
<dbReference type="InterPro" id="IPR006121">
    <property type="entry name" value="HMA_dom"/>
</dbReference>
<dbReference type="Proteomes" id="UP001610063">
    <property type="component" value="Unassembled WGS sequence"/>
</dbReference>
<dbReference type="SUPFAM" id="SSF55008">
    <property type="entry name" value="HMA, heavy metal-associated domain"/>
    <property type="match status" value="1"/>
</dbReference>
<gene>
    <name evidence="1" type="ORF">ACHKAR_19190</name>
</gene>
<dbReference type="EMBL" id="JBIPKE010000020">
    <property type="protein sequence ID" value="MFH6985585.1"/>
    <property type="molecule type" value="Genomic_DNA"/>
</dbReference>
<protein>
    <submittedName>
        <fullName evidence="1">Heavy-metal-associated domain-containing protein</fullName>
    </submittedName>
</protein>
<comment type="caution">
    <text evidence="1">The sequence shown here is derived from an EMBL/GenBank/DDBJ whole genome shotgun (WGS) entry which is preliminary data.</text>
</comment>
<dbReference type="CDD" id="cd00371">
    <property type="entry name" value="HMA"/>
    <property type="match status" value="1"/>
</dbReference>
<organism evidence="1 2">
    <name type="scientific">Marinoscillum luteum</name>
    <dbReference type="NCBI Taxonomy" id="861051"/>
    <lineage>
        <taxon>Bacteria</taxon>
        <taxon>Pseudomonadati</taxon>
        <taxon>Bacteroidota</taxon>
        <taxon>Cytophagia</taxon>
        <taxon>Cytophagales</taxon>
        <taxon>Reichenbachiellaceae</taxon>
        <taxon>Marinoscillum</taxon>
    </lineage>
</organism>
<dbReference type="Gene3D" id="3.30.70.100">
    <property type="match status" value="1"/>
</dbReference>
<accession>A0ABW7ND93</accession>
<sequence length="70" mass="7394">MSTLKFKTTIKCSGCLANVTPHLDAAEGIAKWEVDILNPNKILTVETAGASESEVIAVVEKAGYTAEKVS</sequence>
<dbReference type="InterPro" id="IPR036163">
    <property type="entry name" value="HMA_dom_sf"/>
</dbReference>
<evidence type="ECO:0000313" key="2">
    <source>
        <dbReference type="Proteomes" id="UP001610063"/>
    </source>
</evidence>
<keyword evidence="2" id="KW-1185">Reference proteome</keyword>
<evidence type="ECO:0000313" key="1">
    <source>
        <dbReference type="EMBL" id="MFH6985585.1"/>
    </source>
</evidence>
<proteinExistence type="predicted"/>
<reference evidence="1 2" key="1">
    <citation type="journal article" date="2013" name="Int. J. Syst. Evol. Microbiol.">
        <title>Marinoscillum luteum sp. nov., isolated from marine sediment.</title>
        <authorList>
            <person name="Cha I.T."/>
            <person name="Park S.J."/>
            <person name="Kim S.J."/>
            <person name="Kim J.G."/>
            <person name="Jung M.Y."/>
            <person name="Shin K.S."/>
            <person name="Kwon K.K."/>
            <person name="Yang S.H."/>
            <person name="Seo Y.S."/>
            <person name="Rhee S.K."/>
        </authorList>
    </citation>
    <scope>NUCLEOTIDE SEQUENCE [LARGE SCALE GENOMIC DNA]</scope>
    <source>
        <strain evidence="1 2">KCTC 23939</strain>
    </source>
</reference>
<name>A0ABW7ND93_9BACT</name>